<comment type="caution">
    <text evidence="1">The sequence shown here is derived from an EMBL/GenBank/DDBJ whole genome shotgun (WGS) entry which is preliminary data.</text>
</comment>
<proteinExistence type="predicted"/>
<evidence type="ECO:0000313" key="2">
    <source>
        <dbReference type="Proteomes" id="UP001472677"/>
    </source>
</evidence>
<gene>
    <name evidence="1" type="ORF">V6N12_025215</name>
</gene>
<reference evidence="1 2" key="1">
    <citation type="journal article" date="2024" name="G3 (Bethesda)">
        <title>Genome assembly of Hibiscus sabdariffa L. provides insights into metabolisms of medicinal natural products.</title>
        <authorList>
            <person name="Kim T."/>
        </authorList>
    </citation>
    <scope>NUCLEOTIDE SEQUENCE [LARGE SCALE GENOMIC DNA]</scope>
    <source>
        <strain evidence="1">TK-2024</strain>
        <tissue evidence="1">Old leaves</tissue>
    </source>
</reference>
<keyword evidence="2" id="KW-1185">Reference proteome</keyword>
<dbReference type="InterPro" id="IPR016139">
    <property type="entry name" value="Ribosome_inactivat_prot_sub2"/>
</dbReference>
<dbReference type="InterPro" id="IPR001574">
    <property type="entry name" value="Ribosome_inactivat_prot"/>
</dbReference>
<dbReference type="Gene3D" id="4.10.470.10">
    <property type="entry name" value="Ricin (A Subunit), domain 2"/>
    <property type="match status" value="1"/>
</dbReference>
<dbReference type="InterPro" id="IPR017989">
    <property type="entry name" value="Ribosome_inactivat_1/2"/>
</dbReference>
<dbReference type="Pfam" id="PF00161">
    <property type="entry name" value="RIP"/>
    <property type="match status" value="1"/>
</dbReference>
<evidence type="ECO:0000313" key="1">
    <source>
        <dbReference type="EMBL" id="KAK8508113.1"/>
    </source>
</evidence>
<dbReference type="PANTHER" id="PTHR33453">
    <property type="match status" value="1"/>
</dbReference>
<dbReference type="InterPro" id="IPR016138">
    <property type="entry name" value="Ribosome_inactivat_prot_sub1"/>
</dbReference>
<dbReference type="PRINTS" id="PR00396">
    <property type="entry name" value="SHIGARICIN"/>
</dbReference>
<dbReference type="InterPro" id="IPR036041">
    <property type="entry name" value="Ribosome-inact_prot_sf"/>
</dbReference>
<dbReference type="EMBL" id="JBBPBM010000104">
    <property type="protein sequence ID" value="KAK8508113.1"/>
    <property type="molecule type" value="Genomic_DNA"/>
</dbReference>
<protein>
    <submittedName>
        <fullName evidence="1">Uncharacterized protein</fullName>
    </submittedName>
</protein>
<sequence>MKVEQDMRVLVLVVAVAVLLACWAATVEPAPPPPPRPIYKASFTVTDATKSKYDVFIKDLLNAVKVHGSVVQGIPVLPSAKDMRPTDLHRYVMVELFSKDNKGVVQNVSIVIDATDLYLKGYRPGLGTKSYFFKSTPQDVRSLFFPGTTRVSLPFDGDYDSLEGQAGAHRDQIPLGFGELKQKIENINRYEPKGASVKKVADALIVCIEMVSEATRYKVIQQQIAALAPLVPGSSDRKLYPDALMQAYQTNWGQLSTAVLQSAKLDGTFIKSVTVAYLTYSNVASVRPVIAVLLNTK</sequence>
<organism evidence="1 2">
    <name type="scientific">Hibiscus sabdariffa</name>
    <name type="common">roselle</name>
    <dbReference type="NCBI Taxonomy" id="183260"/>
    <lineage>
        <taxon>Eukaryota</taxon>
        <taxon>Viridiplantae</taxon>
        <taxon>Streptophyta</taxon>
        <taxon>Embryophyta</taxon>
        <taxon>Tracheophyta</taxon>
        <taxon>Spermatophyta</taxon>
        <taxon>Magnoliopsida</taxon>
        <taxon>eudicotyledons</taxon>
        <taxon>Gunneridae</taxon>
        <taxon>Pentapetalae</taxon>
        <taxon>rosids</taxon>
        <taxon>malvids</taxon>
        <taxon>Malvales</taxon>
        <taxon>Malvaceae</taxon>
        <taxon>Malvoideae</taxon>
        <taxon>Hibiscus</taxon>
    </lineage>
</organism>
<dbReference type="InterPro" id="IPR017988">
    <property type="entry name" value="Ribosome_inactivat_prot_CS"/>
</dbReference>
<dbReference type="PROSITE" id="PS00275">
    <property type="entry name" value="SHIGA_RICIN"/>
    <property type="match status" value="1"/>
</dbReference>
<name>A0ABR2BLR4_9ROSI</name>
<dbReference type="PANTHER" id="PTHR33453:SF34">
    <property type="entry name" value="RIBOSOME-INACTIVATING PROTEIN"/>
    <property type="match status" value="1"/>
</dbReference>
<accession>A0ABR2BLR4</accession>
<dbReference type="Gene3D" id="3.40.420.10">
    <property type="entry name" value="Ricin (A subunit), domain 1"/>
    <property type="match status" value="1"/>
</dbReference>
<dbReference type="PROSITE" id="PS51257">
    <property type="entry name" value="PROKAR_LIPOPROTEIN"/>
    <property type="match status" value="1"/>
</dbReference>
<dbReference type="SUPFAM" id="SSF56371">
    <property type="entry name" value="Ribosome inactivating proteins (RIP)"/>
    <property type="match status" value="1"/>
</dbReference>
<dbReference type="Proteomes" id="UP001472677">
    <property type="component" value="Unassembled WGS sequence"/>
</dbReference>